<dbReference type="Proteomes" id="UP001354073">
    <property type="component" value="Unassembled WGS sequence"/>
</dbReference>
<proteinExistence type="predicted"/>
<evidence type="ECO:0000313" key="2">
    <source>
        <dbReference type="Proteomes" id="UP001354073"/>
    </source>
</evidence>
<organism evidence="1 2">
    <name type="scientific">Vibrio campbellii</name>
    <dbReference type="NCBI Taxonomy" id="680"/>
    <lineage>
        <taxon>Bacteria</taxon>
        <taxon>Pseudomonadati</taxon>
        <taxon>Pseudomonadota</taxon>
        <taxon>Gammaproteobacteria</taxon>
        <taxon>Vibrionales</taxon>
        <taxon>Vibrionaceae</taxon>
        <taxon>Vibrio</taxon>
    </lineage>
</organism>
<name>A0ACC7RBJ9_9VIBR</name>
<reference evidence="1" key="1">
    <citation type="submission" date="2024-11" db="EMBL/GenBank/DDBJ databases">
        <title>Identification of new Vibrio campbellii strains harboring the pVA1 plasmid isolated from Penaeus vannamei postlarvae affected by outbreaks of acute hepatopancreatic necrosis disease (AHPND) in Mexico.</title>
        <authorList>
            <person name="Gomez-Gil B."/>
            <person name="Enciso-Ibarra J."/>
        </authorList>
    </citation>
    <scope>NUCLEOTIDE SEQUENCE</scope>
    <source>
        <strain evidence="1">M270204</strain>
    </source>
</reference>
<sequence length="507" mass="58369">MNDIVTVALLSEPEILIRAARLVERGDIALAIQLLEQAHSEKHVSEKILSVLSDLYRKLGNHAKAKEYTEAVFDDSFTYALHPEIELPNESDVAFLADKSSELVDVEYNFESSDSQPRKLSRKTLSLNTRENNSSDGSEVKIYHRSKRKSFTTLKLSHPSDEADLPERSSPIKQVETELPKNSTQELSPSESCIELKSGESHTLVDDLDDLDDYVVEGLDGYFDILSEEDTDDDISFEIFSYSEEINPDEELFVTENSELELYDLWVDDEQANDEDNNVKNSVLENSLSFEERARFVAVDCIIEFGWHSRELPFLVDVFSGPGWSNTKIALLREVKSGATVEELKLAFEVKTLWKDSSRYWISFSKAWVSGESADSIYKHCSWKQALRLIRFFHGVPTFEEIYDFLETEFEHWYADTILRRCFPAFNHYLFSYRLHYRNIDSMFGGFAYPEFFDGLNAISAHLPHSDEMLLLKDMGIDLANKFVSKKSFISDDYTDDYLLELWNQTA</sequence>
<protein>
    <submittedName>
        <fullName evidence="1">Uncharacterized protein</fullName>
    </submittedName>
</protein>
<gene>
    <name evidence="1" type="ORF">REH74_013145</name>
</gene>
<accession>A0ACC7RBJ9</accession>
<comment type="caution">
    <text evidence="1">The sequence shown here is derived from an EMBL/GenBank/DDBJ whole genome shotgun (WGS) entry which is preliminary data.</text>
</comment>
<dbReference type="EMBL" id="JAVHXJ020000057">
    <property type="protein sequence ID" value="MGI1898468.1"/>
    <property type="molecule type" value="Genomic_DNA"/>
</dbReference>
<evidence type="ECO:0000313" key="1">
    <source>
        <dbReference type="EMBL" id="MGI1898468.1"/>
    </source>
</evidence>